<dbReference type="OrthoDB" id="3542292at2759"/>
<name>A0A0N1HZR9_9EURO</name>
<evidence type="ECO:0000256" key="5">
    <source>
        <dbReference type="RuleBase" id="RU361180"/>
    </source>
</evidence>
<proteinExistence type="inferred from homology"/>
<evidence type="ECO:0000256" key="2">
    <source>
        <dbReference type="ARBA" id="ARBA00005615"/>
    </source>
</evidence>
<dbReference type="Proteomes" id="UP000038010">
    <property type="component" value="Unassembled WGS sequence"/>
</dbReference>
<dbReference type="AlphaFoldDB" id="A0A0N1HZR9"/>
<accession>A0A0N1HZR9</accession>
<evidence type="ECO:0000259" key="7">
    <source>
        <dbReference type="Pfam" id="PF07492"/>
    </source>
</evidence>
<dbReference type="EMBL" id="LFJN01000003">
    <property type="protein sequence ID" value="KPI44403.1"/>
    <property type="molecule type" value="Genomic_DNA"/>
</dbReference>
<dbReference type="InterPro" id="IPR018232">
    <property type="entry name" value="Glyco_hydro_37_CS"/>
</dbReference>
<dbReference type="GO" id="GO:0005993">
    <property type="term" value="P:trehalose catabolic process"/>
    <property type="evidence" value="ECO:0007669"/>
    <property type="project" value="InterPro"/>
</dbReference>
<dbReference type="Pfam" id="PF07492">
    <property type="entry name" value="Trehalase_Ca-bi"/>
    <property type="match status" value="1"/>
</dbReference>
<comment type="catalytic activity">
    <reaction evidence="1 5">
        <text>alpha,alpha-trehalose + H2O = alpha-D-glucose + beta-D-glucose</text>
        <dbReference type="Rhea" id="RHEA:32675"/>
        <dbReference type="ChEBI" id="CHEBI:15377"/>
        <dbReference type="ChEBI" id="CHEBI:15903"/>
        <dbReference type="ChEBI" id="CHEBI:16551"/>
        <dbReference type="ChEBI" id="CHEBI:17925"/>
        <dbReference type="EC" id="3.2.1.28"/>
    </reaction>
</comment>
<dbReference type="Gene3D" id="1.50.10.10">
    <property type="match status" value="1"/>
</dbReference>
<dbReference type="PROSITE" id="PS00927">
    <property type="entry name" value="TREHALASE_1"/>
    <property type="match status" value="1"/>
</dbReference>
<evidence type="ECO:0000313" key="8">
    <source>
        <dbReference type="EMBL" id="KPI44403.1"/>
    </source>
</evidence>
<dbReference type="InterPro" id="IPR008928">
    <property type="entry name" value="6-hairpin_glycosidase_sf"/>
</dbReference>
<evidence type="ECO:0000256" key="4">
    <source>
        <dbReference type="ARBA" id="ARBA00023295"/>
    </source>
</evidence>
<keyword evidence="9" id="KW-1185">Reference proteome</keyword>
<comment type="caution">
    <text evidence="8">The sequence shown here is derived from an EMBL/GenBank/DDBJ whole genome shotgun (WGS) entry which is preliminary data.</text>
</comment>
<keyword evidence="4 5" id="KW-0326">Glycosidase</keyword>
<dbReference type="InterPro" id="IPR001661">
    <property type="entry name" value="Glyco_hydro_37"/>
</dbReference>
<keyword evidence="3 5" id="KW-0378">Hydrolase</keyword>
<dbReference type="PANTHER" id="PTHR23403:SF6">
    <property type="entry name" value="CYTOSOLIC NEUTRAL TREHALASE-RELATED"/>
    <property type="match status" value="1"/>
</dbReference>
<dbReference type="RefSeq" id="XP_018004366.1">
    <property type="nucleotide sequence ID" value="XM_018149123.1"/>
</dbReference>
<feature type="region of interest" description="Disordered" evidence="6">
    <location>
        <begin position="1"/>
        <end position="32"/>
    </location>
</feature>
<comment type="similarity">
    <text evidence="2 5">Belongs to the glycosyl hydrolase 37 family.</text>
</comment>
<evidence type="ECO:0000313" key="9">
    <source>
        <dbReference type="Proteomes" id="UP000038010"/>
    </source>
</evidence>
<dbReference type="PROSITE" id="PS00928">
    <property type="entry name" value="TREHALASE_2"/>
    <property type="match status" value="1"/>
</dbReference>
<dbReference type="Pfam" id="PF01204">
    <property type="entry name" value="Trehalase"/>
    <property type="match status" value="1"/>
</dbReference>
<sequence length="774" mass="88140">MGSPDGQRRRRTSSAERRAPYTSPAEYYDNEQDVREQLLGASNRNISSYVKPARPRAFSATKDWKHTRRASHDEYTQQNQELLVRVDQTLKELLEKEDIDGDHQITVDDHGPKQIALGTLSSAGYKSADIRGNYMISNLLQELTLAKALGKTIVKIHRSRLNENPVDRLSRRIKEEFWKNLERRLDSDLIAKAGKDPKDRTAKPRPRIYVPFGCPEQYDYYRKVSAENPEINLDVIRLPENGVDDPKFVRSLNTQPGILALSMNVIKENGKETFKGEPFIVPGGRFNELYGWDSYMTSLGLIEDGKVEMAKSMVVNFAFCIKHYGKILNANRSYYLTRSQPPFLTDMALKVYDKIKHQEGALDFLRLAVLAAIKEYYNVWTSEPRYDPVTGLSRYRPTGIGIPPETEASHFTHLLQPYADKHGMTFDAFIEAYNSDEVDEPDLDEYFLHDRAVRESGHDTTYRLEKVAANLATVDLNSCLYKYEIDISWCIQRYFKDRLAIPVEFQTSANRLDALETSATWDRRAKARKARMDKYLWNEKKGMYFDYDTVRKTQGTYESATTFWAMWAGASTPRQAASLVLKALPKLEERGGLAAGTKASLGTVDLHEPNRQWDWPSGWAPQQMLAWGGLKQFGYNDECQRLVYKWLHMILTSFVDHNGVVVEKYNVTAKRAAHRVDAEYGNQGASFSGAPLEGFGWVNASYVYGLTLINSHMRRALGTLTEWDVFAKATEVKLDGFSAMTIDEAAEESARTEAAVEEFGYRGTSDSIAVQDNQ</sequence>
<dbReference type="VEuPathDB" id="FungiDB:AB675_8659"/>
<reference evidence="8 9" key="1">
    <citation type="submission" date="2015-06" db="EMBL/GenBank/DDBJ databases">
        <title>Draft genome of the ant-associated black yeast Phialophora attae CBS 131958.</title>
        <authorList>
            <person name="Moreno L.F."/>
            <person name="Stielow B.J."/>
            <person name="de Hoog S."/>
            <person name="Vicente V.A."/>
            <person name="Weiss V.A."/>
            <person name="de Vries M."/>
            <person name="Cruz L.M."/>
            <person name="Souza E.M."/>
        </authorList>
    </citation>
    <scope>NUCLEOTIDE SEQUENCE [LARGE SCALE GENOMIC DNA]</scope>
    <source>
        <strain evidence="8 9">CBS 131958</strain>
    </source>
</reference>
<dbReference type="GO" id="GO:0005509">
    <property type="term" value="F:calcium ion binding"/>
    <property type="evidence" value="ECO:0007669"/>
    <property type="project" value="InterPro"/>
</dbReference>
<dbReference type="PRINTS" id="PR00744">
    <property type="entry name" value="GLHYDRLASE37"/>
</dbReference>
<dbReference type="GO" id="GO:0005737">
    <property type="term" value="C:cytoplasm"/>
    <property type="evidence" value="ECO:0007669"/>
    <property type="project" value="InterPro"/>
</dbReference>
<dbReference type="InterPro" id="IPR012341">
    <property type="entry name" value="6hp_glycosidase-like_sf"/>
</dbReference>
<dbReference type="SUPFAM" id="SSF48208">
    <property type="entry name" value="Six-hairpin glycosidases"/>
    <property type="match status" value="1"/>
</dbReference>
<dbReference type="PANTHER" id="PTHR23403">
    <property type="entry name" value="TREHALASE"/>
    <property type="match status" value="1"/>
</dbReference>
<dbReference type="STRING" id="1664694.A0A0N1HZR9"/>
<dbReference type="EC" id="3.2.1.28" evidence="5"/>
<dbReference type="InterPro" id="IPR011120">
    <property type="entry name" value="Trehalase_Ca-bd"/>
</dbReference>
<protein>
    <recommendedName>
        <fullName evidence="5">Trehalase</fullName>
        <ecNumber evidence="5">3.2.1.28</ecNumber>
    </recommendedName>
    <alternativeName>
        <fullName evidence="5">Alpha-trehalose glucohydrolase</fullName>
    </alternativeName>
</protein>
<dbReference type="GeneID" id="28741003"/>
<gene>
    <name evidence="8" type="ORF">AB675_8659</name>
</gene>
<feature type="domain" description="Neutral trehalase Ca2+ binding" evidence="7">
    <location>
        <begin position="90"/>
        <end position="119"/>
    </location>
</feature>
<organism evidence="8 9">
    <name type="scientific">Cyphellophora attinorum</name>
    <dbReference type="NCBI Taxonomy" id="1664694"/>
    <lineage>
        <taxon>Eukaryota</taxon>
        <taxon>Fungi</taxon>
        <taxon>Dikarya</taxon>
        <taxon>Ascomycota</taxon>
        <taxon>Pezizomycotina</taxon>
        <taxon>Eurotiomycetes</taxon>
        <taxon>Chaetothyriomycetidae</taxon>
        <taxon>Chaetothyriales</taxon>
        <taxon>Cyphellophoraceae</taxon>
        <taxon>Cyphellophora</taxon>
    </lineage>
</organism>
<evidence type="ECO:0000256" key="6">
    <source>
        <dbReference type="SAM" id="MobiDB-lite"/>
    </source>
</evidence>
<dbReference type="GO" id="GO:0004555">
    <property type="term" value="F:alpha,alpha-trehalase activity"/>
    <property type="evidence" value="ECO:0007669"/>
    <property type="project" value="UniProtKB-EC"/>
</dbReference>
<evidence type="ECO:0000256" key="1">
    <source>
        <dbReference type="ARBA" id="ARBA00001576"/>
    </source>
</evidence>
<evidence type="ECO:0000256" key="3">
    <source>
        <dbReference type="ARBA" id="ARBA00022801"/>
    </source>
</evidence>